<comment type="caution">
    <text evidence="1">The sequence shown here is derived from an EMBL/GenBank/DDBJ whole genome shotgun (WGS) entry which is preliminary data.</text>
</comment>
<gene>
    <name evidence="1" type="ORF">BN990_01193</name>
</gene>
<reference evidence="1 2" key="1">
    <citation type="submission" date="2014-03" db="EMBL/GenBank/DDBJ databases">
        <authorList>
            <person name="Urmite Genomes U."/>
        </authorList>
    </citation>
    <scope>NUCLEOTIDE SEQUENCE [LARGE SCALE GENOMIC DNA]</scope>
    <source>
        <strain evidence="1 2">Vm-5</strain>
    </source>
</reference>
<reference evidence="2" key="2">
    <citation type="submission" date="2014-05" db="EMBL/GenBank/DDBJ databases">
        <title>Draft genome sequence of Virgibacillus massiliensis Vm-5.</title>
        <authorList>
            <person name="Khelaifia S."/>
            <person name="Croce O."/>
            <person name="Lagier J.C."/>
            <person name="Raoult D."/>
        </authorList>
    </citation>
    <scope>NUCLEOTIDE SEQUENCE [LARGE SCALE GENOMIC DNA]</scope>
    <source>
        <strain evidence="2">Vm-5</strain>
    </source>
</reference>
<keyword evidence="2" id="KW-1185">Reference proteome</keyword>
<sequence length="61" mass="7653">MLYEEQLDLLLEDEEMNKYSKEYYEFRMKNRDFKEKRVRLSVFLFFMSLQIAKALPTEYLK</sequence>
<dbReference type="Proteomes" id="UP000028875">
    <property type="component" value="Unassembled WGS sequence"/>
</dbReference>
<dbReference type="EMBL" id="CCDP010000001">
    <property type="protein sequence ID" value="CDQ38916.1"/>
    <property type="molecule type" value="Genomic_DNA"/>
</dbReference>
<evidence type="ECO:0000313" key="1">
    <source>
        <dbReference type="EMBL" id="CDQ38916.1"/>
    </source>
</evidence>
<proteinExistence type="predicted"/>
<accession>A0A024QAF0</accession>
<organism evidence="1 2">
    <name type="scientific">Virgibacillus massiliensis</name>
    <dbReference type="NCBI Taxonomy" id="1462526"/>
    <lineage>
        <taxon>Bacteria</taxon>
        <taxon>Bacillati</taxon>
        <taxon>Bacillota</taxon>
        <taxon>Bacilli</taxon>
        <taxon>Bacillales</taxon>
        <taxon>Bacillaceae</taxon>
        <taxon>Virgibacillus</taxon>
    </lineage>
</organism>
<evidence type="ECO:0000313" key="2">
    <source>
        <dbReference type="Proteomes" id="UP000028875"/>
    </source>
</evidence>
<protein>
    <submittedName>
        <fullName evidence="1">Uncharacterized protein</fullName>
    </submittedName>
</protein>
<name>A0A024QAF0_9BACI</name>
<dbReference type="AlphaFoldDB" id="A0A024QAF0"/>